<dbReference type="SUPFAM" id="SSF51316">
    <property type="entry name" value="Mss4-like"/>
    <property type="match status" value="2"/>
</dbReference>
<dbReference type="Gene3D" id="2.170.150.70">
    <property type="match status" value="2"/>
</dbReference>
<name>A0ABR1X5W5_9PEZI</name>
<keyword evidence="2" id="KW-0479">Metal-binding</keyword>
<evidence type="ECO:0000256" key="3">
    <source>
        <dbReference type="ARBA" id="ARBA00022833"/>
    </source>
</evidence>
<evidence type="ECO:0000313" key="5">
    <source>
        <dbReference type="EMBL" id="KAK8090807.1"/>
    </source>
</evidence>
<evidence type="ECO:0000256" key="2">
    <source>
        <dbReference type="ARBA" id="ARBA00022723"/>
    </source>
</evidence>
<organism evidence="5 6">
    <name type="scientific">Apiospora phragmitis</name>
    <dbReference type="NCBI Taxonomy" id="2905665"/>
    <lineage>
        <taxon>Eukaryota</taxon>
        <taxon>Fungi</taxon>
        <taxon>Dikarya</taxon>
        <taxon>Ascomycota</taxon>
        <taxon>Pezizomycotina</taxon>
        <taxon>Sordariomycetes</taxon>
        <taxon>Xylariomycetidae</taxon>
        <taxon>Amphisphaeriales</taxon>
        <taxon>Apiosporaceae</taxon>
        <taxon>Apiospora</taxon>
    </lineage>
</organism>
<evidence type="ECO:0000313" key="6">
    <source>
        <dbReference type="Proteomes" id="UP001480595"/>
    </source>
</evidence>
<dbReference type="InterPro" id="IPR052355">
    <property type="entry name" value="CENP-V-like"/>
</dbReference>
<dbReference type="InterPro" id="IPR011057">
    <property type="entry name" value="Mss4-like_sf"/>
</dbReference>
<keyword evidence="6" id="KW-1185">Reference proteome</keyword>
<evidence type="ECO:0000256" key="1">
    <source>
        <dbReference type="ARBA" id="ARBA00005495"/>
    </source>
</evidence>
<feature type="domain" description="CENP-V/GFA" evidence="4">
    <location>
        <begin position="155"/>
        <end position="288"/>
    </location>
</feature>
<dbReference type="GeneID" id="92084784"/>
<comment type="similarity">
    <text evidence="1">Belongs to the Gfa family.</text>
</comment>
<dbReference type="InterPro" id="IPR006913">
    <property type="entry name" value="CENP-V/GFA"/>
</dbReference>
<dbReference type="EMBL" id="JAQQWL010000001">
    <property type="protein sequence ID" value="KAK8090807.1"/>
    <property type="molecule type" value="Genomic_DNA"/>
</dbReference>
<dbReference type="RefSeq" id="XP_066722353.1">
    <property type="nucleotide sequence ID" value="XM_066851721.1"/>
</dbReference>
<proteinExistence type="inferred from homology"/>
<feature type="domain" description="CENP-V/GFA" evidence="4">
    <location>
        <begin position="11"/>
        <end position="120"/>
    </location>
</feature>
<evidence type="ECO:0000259" key="4">
    <source>
        <dbReference type="PROSITE" id="PS51891"/>
    </source>
</evidence>
<reference evidence="5 6" key="1">
    <citation type="submission" date="2023-01" db="EMBL/GenBank/DDBJ databases">
        <title>Analysis of 21 Apiospora genomes using comparative genomics revels a genus with tremendous synthesis potential of carbohydrate active enzymes and secondary metabolites.</title>
        <authorList>
            <person name="Sorensen T."/>
        </authorList>
    </citation>
    <scope>NUCLEOTIDE SEQUENCE [LARGE SCALE GENOMIC DNA]</scope>
    <source>
        <strain evidence="5 6">CBS 135458</strain>
    </source>
</reference>
<dbReference type="PROSITE" id="PS51891">
    <property type="entry name" value="CENP_V_GFA"/>
    <property type="match status" value="2"/>
</dbReference>
<keyword evidence="3" id="KW-0862">Zinc</keyword>
<gene>
    <name evidence="5" type="ORF">PG994_000312</name>
</gene>
<sequence length="297" mass="33092">MAEPQGLLKTYRGNCHCKEFVYEAEIPEIRAANECNCSICTKKGALWVSPSKDSFHWVKGDEDDLTDYTFGRMLVSHKFCPTCGTALLARGFTHEPQPGDEPQFVLNVSNSSIPPRLGWTDVTFSFDGASFPPPYDPPLFVGPEPQANVRGGTVYHGSCHCGAVTLALRSKPLDRSYSSGMAECNCSICSRLGVAWLYPKANQIVMNGQEHLTYYIMGNGMLAKGFCEICGVPIDNKFQELNGSETSRLSYKNQIFYAISKDGWFLNAKIMNDVDFSQMRVRYLNGWNNLKPAYVNP</sequence>
<accession>A0ABR1X5W5</accession>
<dbReference type="Proteomes" id="UP001480595">
    <property type="component" value="Unassembled WGS sequence"/>
</dbReference>
<dbReference type="PANTHER" id="PTHR28620">
    <property type="entry name" value="CENTROMERE PROTEIN V"/>
    <property type="match status" value="1"/>
</dbReference>
<dbReference type="Pfam" id="PF04828">
    <property type="entry name" value="GFA"/>
    <property type="match status" value="2"/>
</dbReference>
<comment type="caution">
    <text evidence="5">The sequence shown here is derived from an EMBL/GenBank/DDBJ whole genome shotgun (WGS) entry which is preliminary data.</text>
</comment>
<dbReference type="PANTHER" id="PTHR28620:SF1">
    <property type="entry name" value="CENP-V_GFA DOMAIN-CONTAINING PROTEIN"/>
    <property type="match status" value="1"/>
</dbReference>
<protein>
    <submittedName>
        <fullName evidence="5">Glutathione-dependent formaldehyde-activating enzyme</fullName>
    </submittedName>
</protein>